<dbReference type="OrthoDB" id="269822at2759"/>
<dbReference type="Gene3D" id="2.60.40.150">
    <property type="entry name" value="C2 domain"/>
    <property type="match status" value="1"/>
</dbReference>
<dbReference type="PANTHER" id="PTHR10336">
    <property type="entry name" value="PHOSPHOINOSITIDE-SPECIFIC PHOSPHOLIPASE C FAMILY PROTEIN"/>
    <property type="match status" value="1"/>
</dbReference>
<keyword evidence="5" id="KW-1185">Reference proteome</keyword>
<dbReference type="EC" id="3.1.4.11" evidence="1"/>
<dbReference type="GO" id="GO:0004435">
    <property type="term" value="F:phosphatidylinositol-4,5-bisphosphate phospholipase C activity"/>
    <property type="evidence" value="ECO:0007669"/>
    <property type="project" value="UniProtKB-EC"/>
</dbReference>
<reference evidence="4 5" key="1">
    <citation type="journal article" date="2018" name="Evol. Lett.">
        <title>Horizontal gene cluster transfer increased hallucinogenic mushroom diversity.</title>
        <authorList>
            <person name="Reynolds H.T."/>
            <person name="Vijayakumar V."/>
            <person name="Gluck-Thaler E."/>
            <person name="Korotkin H.B."/>
            <person name="Matheny P.B."/>
            <person name="Slot J.C."/>
        </authorList>
    </citation>
    <scope>NUCLEOTIDE SEQUENCE [LARGE SCALE GENOMIC DNA]</scope>
    <source>
        <strain evidence="4 5">SRW20</strain>
    </source>
</reference>
<evidence type="ECO:0000313" key="4">
    <source>
        <dbReference type="EMBL" id="PPQ74757.1"/>
    </source>
</evidence>
<keyword evidence="1" id="KW-0443">Lipid metabolism</keyword>
<accession>A0A409W8A0</accession>
<evidence type="ECO:0000256" key="2">
    <source>
        <dbReference type="SAM" id="MobiDB-lite"/>
    </source>
</evidence>
<dbReference type="Pfam" id="PF00387">
    <property type="entry name" value="PI-PLC-Y"/>
    <property type="match status" value="1"/>
</dbReference>
<dbReference type="PANTHER" id="PTHR10336:SF169">
    <property type="entry name" value="PHOSPHOINOSITIDE PHOSPHOLIPASE C"/>
    <property type="match status" value="1"/>
</dbReference>
<dbReference type="PROSITE" id="PS50007">
    <property type="entry name" value="PIPLC_X_DOMAIN"/>
    <property type="match status" value="1"/>
</dbReference>
<dbReference type="SUPFAM" id="SSF51695">
    <property type="entry name" value="PLC-like phosphodiesterases"/>
    <property type="match status" value="1"/>
</dbReference>
<comment type="catalytic activity">
    <reaction evidence="1">
        <text>a 1,2-diacyl-sn-glycero-3-phospho-(1D-myo-inositol-4,5-bisphosphate) + H2O = 1D-myo-inositol 1,4,5-trisphosphate + a 1,2-diacyl-sn-glycerol + H(+)</text>
        <dbReference type="Rhea" id="RHEA:33179"/>
        <dbReference type="ChEBI" id="CHEBI:15377"/>
        <dbReference type="ChEBI" id="CHEBI:15378"/>
        <dbReference type="ChEBI" id="CHEBI:17815"/>
        <dbReference type="ChEBI" id="CHEBI:58456"/>
        <dbReference type="ChEBI" id="CHEBI:203600"/>
        <dbReference type="EC" id="3.1.4.11"/>
    </reaction>
</comment>
<evidence type="ECO:0000259" key="3">
    <source>
        <dbReference type="PROSITE" id="PS50008"/>
    </source>
</evidence>
<dbReference type="GO" id="GO:0048015">
    <property type="term" value="P:phosphatidylinositol-mediated signaling"/>
    <property type="evidence" value="ECO:0007669"/>
    <property type="project" value="TreeGrafter"/>
</dbReference>
<feature type="region of interest" description="Disordered" evidence="2">
    <location>
        <begin position="213"/>
        <end position="243"/>
    </location>
</feature>
<keyword evidence="1" id="KW-0378">Hydrolase</keyword>
<dbReference type="InParanoid" id="A0A409W8A0"/>
<dbReference type="STRING" id="231916.A0A409W8A0"/>
<gene>
    <name evidence="4" type="ORF">CVT26_005054</name>
</gene>
<proteinExistence type="predicted"/>
<comment type="caution">
    <text evidence="4">The sequence shown here is derived from an EMBL/GenBank/DDBJ whole genome shotgun (WGS) entry which is preliminary data.</text>
</comment>
<dbReference type="EMBL" id="NHYE01005316">
    <property type="protein sequence ID" value="PPQ74757.1"/>
    <property type="molecule type" value="Genomic_DNA"/>
</dbReference>
<dbReference type="Proteomes" id="UP000284706">
    <property type="component" value="Unassembled WGS sequence"/>
</dbReference>
<evidence type="ECO:0000256" key="1">
    <source>
        <dbReference type="RuleBase" id="RU361133"/>
    </source>
</evidence>
<sequence length="533" mass="59422">MAVEVEAQLAHEFGTHTHHNLYPPAAGDEYERLKLSLDVLQFLQDVGEKPADVLRRPILVPPSVAENLPLTHYFISQVHRSMLDASLQIIGKASPASYTHVLGRNGRCVEIDVWPSSKGLIVTHGYTLSKSTPFATVCEAIGQAITPDCWPVFVSLECHVDVEGQKELVRQMLDAWGDKLVKGPLEGVDDRNVTPADLKGRIVLMVEYYPPTASGTGENGHPSSSSSSLEEGDDEAIVEEEETPCSEEDLDHSFWPFHRHKGAPKPRISDELAELGYYARSVKPPKDWLTEKITDPAHVMINISESRCLSLLPASVSSLIENSLLHLRRIFPKGTRINSSNFDPLTFWRNGSQVASLNWQVYDKGMQINEAMFVGTPGWVEKPLSMRKAADGAVHSTGIREKLVAEIVGLSSLPVPGDHAGKPFSAYLRAELLHSGDDREWRSDAVQTTPDADNRVDVSWQTQFEWEYEVEEMTFVRLTVLHEHFGKDEQMVVFCARLSHIVMDQWVLVRMLDMKGKNSGASLLAKFSVARVQ</sequence>
<dbReference type="Gene3D" id="3.20.20.190">
    <property type="entry name" value="Phosphatidylinositol (PI) phosphodiesterase"/>
    <property type="match status" value="1"/>
</dbReference>
<dbReference type="InterPro" id="IPR001192">
    <property type="entry name" value="PI-PLC_fam"/>
</dbReference>
<feature type="domain" description="PI-PLC Y-box" evidence="3">
    <location>
        <begin position="272"/>
        <end position="387"/>
    </location>
</feature>
<dbReference type="Pfam" id="PF00388">
    <property type="entry name" value="PI-PLC-X"/>
    <property type="match status" value="1"/>
</dbReference>
<protein>
    <recommendedName>
        <fullName evidence="1">Phosphoinositide phospholipase C</fullName>
        <ecNumber evidence="1">3.1.4.11</ecNumber>
    </recommendedName>
</protein>
<dbReference type="SMART" id="SM00148">
    <property type="entry name" value="PLCXc"/>
    <property type="match status" value="1"/>
</dbReference>
<dbReference type="GO" id="GO:0016042">
    <property type="term" value="P:lipid catabolic process"/>
    <property type="evidence" value="ECO:0007669"/>
    <property type="project" value="UniProtKB-KW"/>
</dbReference>
<feature type="compositionally biased region" description="Acidic residues" evidence="2">
    <location>
        <begin position="230"/>
        <end position="243"/>
    </location>
</feature>
<dbReference type="InterPro" id="IPR000909">
    <property type="entry name" value="PLipase_C_PInositol-sp_X_dom"/>
</dbReference>
<dbReference type="PROSITE" id="PS50008">
    <property type="entry name" value="PIPLC_Y_DOMAIN"/>
    <property type="match status" value="1"/>
</dbReference>
<organism evidence="4 5">
    <name type="scientific">Gymnopilus dilepis</name>
    <dbReference type="NCBI Taxonomy" id="231916"/>
    <lineage>
        <taxon>Eukaryota</taxon>
        <taxon>Fungi</taxon>
        <taxon>Dikarya</taxon>
        <taxon>Basidiomycota</taxon>
        <taxon>Agaricomycotina</taxon>
        <taxon>Agaricomycetes</taxon>
        <taxon>Agaricomycetidae</taxon>
        <taxon>Agaricales</taxon>
        <taxon>Agaricineae</taxon>
        <taxon>Hymenogastraceae</taxon>
        <taxon>Gymnopilus</taxon>
    </lineage>
</organism>
<dbReference type="PRINTS" id="PR00390">
    <property type="entry name" value="PHPHLIPASEC"/>
</dbReference>
<evidence type="ECO:0000313" key="5">
    <source>
        <dbReference type="Proteomes" id="UP000284706"/>
    </source>
</evidence>
<dbReference type="AlphaFoldDB" id="A0A409W8A0"/>
<dbReference type="InterPro" id="IPR035892">
    <property type="entry name" value="C2_domain_sf"/>
</dbReference>
<dbReference type="InterPro" id="IPR017946">
    <property type="entry name" value="PLC-like_Pdiesterase_TIM-brl"/>
</dbReference>
<dbReference type="InterPro" id="IPR001711">
    <property type="entry name" value="PLipase_C_Pinositol-sp_Y"/>
</dbReference>
<dbReference type="GO" id="GO:0051209">
    <property type="term" value="P:release of sequestered calcium ion into cytosol"/>
    <property type="evidence" value="ECO:0007669"/>
    <property type="project" value="TreeGrafter"/>
</dbReference>
<keyword evidence="1" id="KW-0442">Lipid degradation</keyword>
<name>A0A409W8A0_9AGAR</name>
<dbReference type="SMART" id="SM00149">
    <property type="entry name" value="PLCYc"/>
    <property type="match status" value="1"/>
</dbReference>